<organism evidence="1">
    <name type="scientific">marine sediment metagenome</name>
    <dbReference type="NCBI Taxonomy" id="412755"/>
    <lineage>
        <taxon>unclassified sequences</taxon>
        <taxon>metagenomes</taxon>
        <taxon>ecological metagenomes</taxon>
    </lineage>
</organism>
<dbReference type="AlphaFoldDB" id="X1DJT4"/>
<sequence length="162" mass="18141">QIYPNGRLFFLDTLYGNNIGMKQLIEHACLPLLHSPKWRDKVRDWRDIGDESMLVADQSDTNQSAAKVVEKRSADVSGYRRFWEMKERGAAVGEGSQITTRDKEVFRCVCCGSVTGCKKGHDGTPDISKCTPECQADLKATRASSMVTDNYREGYPETFGHG</sequence>
<evidence type="ECO:0000313" key="1">
    <source>
        <dbReference type="EMBL" id="GAH05284.1"/>
    </source>
</evidence>
<proteinExistence type="predicted"/>
<gene>
    <name evidence="1" type="ORF">S01H4_38460</name>
</gene>
<name>X1DJT4_9ZZZZ</name>
<accession>X1DJT4</accession>
<dbReference type="EMBL" id="BART01020740">
    <property type="protein sequence ID" value="GAH05284.1"/>
    <property type="molecule type" value="Genomic_DNA"/>
</dbReference>
<reference evidence="1" key="1">
    <citation type="journal article" date="2014" name="Front. Microbiol.">
        <title>High frequency of phylogenetically diverse reductive dehalogenase-homologous genes in deep subseafloor sedimentary metagenomes.</title>
        <authorList>
            <person name="Kawai M."/>
            <person name="Futagami T."/>
            <person name="Toyoda A."/>
            <person name="Takaki Y."/>
            <person name="Nishi S."/>
            <person name="Hori S."/>
            <person name="Arai W."/>
            <person name="Tsubouchi T."/>
            <person name="Morono Y."/>
            <person name="Uchiyama I."/>
            <person name="Ito T."/>
            <person name="Fujiyama A."/>
            <person name="Inagaki F."/>
            <person name="Takami H."/>
        </authorList>
    </citation>
    <scope>NUCLEOTIDE SEQUENCE</scope>
    <source>
        <strain evidence="1">Expedition CK06-06</strain>
    </source>
</reference>
<protein>
    <submittedName>
        <fullName evidence="1">Uncharacterized protein</fullName>
    </submittedName>
</protein>
<comment type="caution">
    <text evidence="1">The sequence shown here is derived from an EMBL/GenBank/DDBJ whole genome shotgun (WGS) entry which is preliminary data.</text>
</comment>
<feature type="non-terminal residue" evidence="1">
    <location>
        <position position="1"/>
    </location>
</feature>